<dbReference type="Gene3D" id="1.25.40.990">
    <property type="match status" value="1"/>
</dbReference>
<dbReference type="GO" id="GO:0005634">
    <property type="term" value="C:nucleus"/>
    <property type="evidence" value="ECO:0007669"/>
    <property type="project" value="TreeGrafter"/>
</dbReference>
<dbReference type="EMBL" id="OU898283">
    <property type="protein sequence ID" value="CAG9840045.1"/>
    <property type="molecule type" value="Genomic_DNA"/>
</dbReference>
<dbReference type="InterPro" id="IPR005062">
    <property type="entry name" value="SAC3/GANP/THP3_conserved"/>
</dbReference>
<sequence>MDNSNNEVYTIGICKEMCPSSEARLREKQGLLHILEVVPGTEHHKNPKADLKRVVKEFTRSAAGKSFLITENLRPPDVLLKTINYLLDECCEEAINTFDPHINNTHLQECLKRLLCTYDYFDNLEKSSKQEISSDFLVESRPYFESLSSLVKTSMRICLNYVNRNISKVIKLFKQLPLSLQMIAFLHLPEIRRTTLKIMASAYHSKNLTFPLDVLSDMLLYNCVDELIRDCNYYGLKIQQNGVQFMKTDFLEDKAKVKPRRSEEIDKTLKDTDISMFLLYGDH</sequence>
<gene>
    <name evidence="2" type="ORF">DIABBA_LOCUS12744</name>
</gene>
<evidence type="ECO:0000313" key="3">
    <source>
        <dbReference type="Proteomes" id="UP001153709"/>
    </source>
</evidence>
<dbReference type="OrthoDB" id="264795at2759"/>
<evidence type="ECO:0000259" key="1">
    <source>
        <dbReference type="Pfam" id="PF03399"/>
    </source>
</evidence>
<dbReference type="GO" id="GO:0051225">
    <property type="term" value="P:spindle assembly"/>
    <property type="evidence" value="ECO:0007669"/>
    <property type="project" value="TreeGrafter"/>
</dbReference>
<dbReference type="InterPro" id="IPR045107">
    <property type="entry name" value="SAC3/GANP/THP3"/>
</dbReference>
<reference evidence="2" key="1">
    <citation type="submission" date="2022-01" db="EMBL/GenBank/DDBJ databases">
        <authorList>
            <person name="King R."/>
        </authorList>
    </citation>
    <scope>NUCLEOTIDE SEQUENCE</scope>
</reference>
<dbReference type="PANTHER" id="PTHR12436:SF38">
    <property type="entry name" value="SAC3 DOMAIN-CONTAINING PROTEIN 1"/>
    <property type="match status" value="1"/>
</dbReference>
<dbReference type="GO" id="GO:0005819">
    <property type="term" value="C:spindle"/>
    <property type="evidence" value="ECO:0007669"/>
    <property type="project" value="TreeGrafter"/>
</dbReference>
<dbReference type="Pfam" id="PF03399">
    <property type="entry name" value="SAC3_GANP"/>
    <property type="match status" value="1"/>
</dbReference>
<dbReference type="AlphaFoldDB" id="A0A9N9XHU3"/>
<feature type="domain" description="SAC3/GANP/THP3 conserved" evidence="1">
    <location>
        <begin position="89"/>
        <end position="239"/>
    </location>
</feature>
<dbReference type="PANTHER" id="PTHR12436">
    <property type="entry name" value="80 KDA MCM3-ASSOCIATED PROTEIN"/>
    <property type="match status" value="1"/>
</dbReference>
<dbReference type="Proteomes" id="UP001153709">
    <property type="component" value="Chromosome 8"/>
</dbReference>
<dbReference type="GO" id="GO:0005813">
    <property type="term" value="C:centrosome"/>
    <property type="evidence" value="ECO:0007669"/>
    <property type="project" value="TreeGrafter"/>
</dbReference>
<name>A0A9N9XHU3_DIABA</name>
<organism evidence="2 3">
    <name type="scientific">Diabrotica balteata</name>
    <name type="common">Banded cucumber beetle</name>
    <dbReference type="NCBI Taxonomy" id="107213"/>
    <lineage>
        <taxon>Eukaryota</taxon>
        <taxon>Metazoa</taxon>
        <taxon>Ecdysozoa</taxon>
        <taxon>Arthropoda</taxon>
        <taxon>Hexapoda</taxon>
        <taxon>Insecta</taxon>
        <taxon>Pterygota</taxon>
        <taxon>Neoptera</taxon>
        <taxon>Endopterygota</taxon>
        <taxon>Coleoptera</taxon>
        <taxon>Polyphaga</taxon>
        <taxon>Cucujiformia</taxon>
        <taxon>Chrysomeloidea</taxon>
        <taxon>Chrysomelidae</taxon>
        <taxon>Galerucinae</taxon>
        <taxon>Diabroticina</taxon>
        <taxon>Diabroticites</taxon>
        <taxon>Diabrotica</taxon>
    </lineage>
</organism>
<evidence type="ECO:0000313" key="2">
    <source>
        <dbReference type="EMBL" id="CAG9840045.1"/>
    </source>
</evidence>
<accession>A0A9N9XHU3</accession>
<dbReference type="GO" id="GO:0051298">
    <property type="term" value="P:centrosome duplication"/>
    <property type="evidence" value="ECO:0007669"/>
    <property type="project" value="TreeGrafter"/>
</dbReference>
<keyword evidence="3" id="KW-1185">Reference proteome</keyword>
<proteinExistence type="predicted"/>
<protein>
    <recommendedName>
        <fullName evidence="1">SAC3/GANP/THP3 conserved domain-containing protein</fullName>
    </recommendedName>
</protein>